<name>A0A8S4S254_9NEOP</name>
<comment type="subcellular location">
    <subcellularLocation>
        <location evidence="1">Secreted</location>
    </subcellularLocation>
</comment>
<feature type="chain" id="PRO_5035927052" evidence="3">
    <location>
        <begin position="19"/>
        <end position="751"/>
    </location>
</feature>
<protein>
    <submittedName>
        <fullName evidence="5">Jg23463 protein</fullName>
    </submittedName>
</protein>
<keyword evidence="3" id="KW-0732">Signal</keyword>
<dbReference type="GO" id="GO:0005576">
    <property type="term" value="C:extracellular region"/>
    <property type="evidence" value="ECO:0007669"/>
    <property type="project" value="UniProtKB-SubCell"/>
</dbReference>
<dbReference type="SMART" id="SM00198">
    <property type="entry name" value="SCP"/>
    <property type="match status" value="1"/>
</dbReference>
<evidence type="ECO:0000313" key="6">
    <source>
        <dbReference type="Proteomes" id="UP000838756"/>
    </source>
</evidence>
<accession>A0A8S4S254</accession>
<dbReference type="Pfam" id="PF00188">
    <property type="entry name" value="CAP"/>
    <property type="match status" value="1"/>
</dbReference>
<evidence type="ECO:0000256" key="3">
    <source>
        <dbReference type="SAM" id="SignalP"/>
    </source>
</evidence>
<comment type="caution">
    <text evidence="5">The sequence shown here is derived from an EMBL/GenBank/DDBJ whole genome shotgun (WGS) entry which is preliminary data.</text>
</comment>
<dbReference type="InterPro" id="IPR014044">
    <property type="entry name" value="CAP_dom"/>
</dbReference>
<organism evidence="5 6">
    <name type="scientific">Pararge aegeria aegeria</name>
    <dbReference type="NCBI Taxonomy" id="348720"/>
    <lineage>
        <taxon>Eukaryota</taxon>
        <taxon>Metazoa</taxon>
        <taxon>Ecdysozoa</taxon>
        <taxon>Arthropoda</taxon>
        <taxon>Hexapoda</taxon>
        <taxon>Insecta</taxon>
        <taxon>Pterygota</taxon>
        <taxon>Neoptera</taxon>
        <taxon>Endopterygota</taxon>
        <taxon>Lepidoptera</taxon>
        <taxon>Glossata</taxon>
        <taxon>Ditrysia</taxon>
        <taxon>Papilionoidea</taxon>
        <taxon>Nymphalidae</taxon>
        <taxon>Satyrinae</taxon>
        <taxon>Satyrini</taxon>
        <taxon>Parargina</taxon>
        <taxon>Pararge</taxon>
    </lineage>
</organism>
<feature type="signal peptide" evidence="3">
    <location>
        <begin position="1"/>
        <end position="18"/>
    </location>
</feature>
<evidence type="ECO:0000256" key="1">
    <source>
        <dbReference type="ARBA" id="ARBA00004613"/>
    </source>
</evidence>
<dbReference type="PRINTS" id="PR00837">
    <property type="entry name" value="V5TPXLIKE"/>
</dbReference>
<dbReference type="PANTHER" id="PTHR10334">
    <property type="entry name" value="CYSTEINE-RICH SECRETORY PROTEIN-RELATED"/>
    <property type="match status" value="1"/>
</dbReference>
<proteinExistence type="predicted"/>
<dbReference type="CDD" id="cd05380">
    <property type="entry name" value="CAP_euk"/>
    <property type="match status" value="1"/>
</dbReference>
<reference evidence="5" key="1">
    <citation type="submission" date="2022-03" db="EMBL/GenBank/DDBJ databases">
        <authorList>
            <person name="Lindestad O."/>
        </authorList>
    </citation>
    <scope>NUCLEOTIDE SEQUENCE</scope>
</reference>
<dbReference type="Proteomes" id="UP000838756">
    <property type="component" value="Unassembled WGS sequence"/>
</dbReference>
<keyword evidence="6" id="KW-1185">Reference proteome</keyword>
<dbReference type="AlphaFoldDB" id="A0A8S4S254"/>
<keyword evidence="2" id="KW-0964">Secreted</keyword>
<dbReference type="InterPro" id="IPR001283">
    <property type="entry name" value="CRISP-related"/>
</dbReference>
<gene>
    <name evidence="5" type="primary">jg23463</name>
    <name evidence="5" type="ORF">PAEG_LOCUS20145</name>
</gene>
<dbReference type="InterPro" id="IPR002413">
    <property type="entry name" value="V5_allergen-like"/>
</dbReference>
<evidence type="ECO:0000259" key="4">
    <source>
        <dbReference type="SMART" id="SM00198"/>
    </source>
</evidence>
<dbReference type="EMBL" id="CAKXAJ010025807">
    <property type="protein sequence ID" value="CAH2244157.1"/>
    <property type="molecule type" value="Genomic_DNA"/>
</dbReference>
<dbReference type="InterPro" id="IPR035940">
    <property type="entry name" value="CAP_sf"/>
</dbReference>
<dbReference type="Gene3D" id="3.40.33.10">
    <property type="entry name" value="CAP"/>
    <property type="match status" value="1"/>
</dbReference>
<evidence type="ECO:0000313" key="5">
    <source>
        <dbReference type="EMBL" id="CAH2244157.1"/>
    </source>
</evidence>
<dbReference type="SUPFAM" id="SSF55797">
    <property type="entry name" value="PR-1-like"/>
    <property type="match status" value="1"/>
</dbReference>
<sequence length="751" mass="86769">MIKIKILVLVLYFSDIFACSSEYCNICPEHTLCKYKVSGPSPQCMGYDKNALLTKTDINDILEKINERRNFIANGKSRFLPEAANMKKIVWSEELAIFAQRWVDQCDISLKPDRKDKCRDLDHSEVGQSIATIEGSSARYEKLNVRSFVEIWFMESMEYTGNVAFYNQSRDHKANYFTQLIWADTDKVGCGKARFLIKNAKPVAVHRLVCNFAPKGNVHRKPVYTIGYAATQCSIGMEPDSFFPGLCSHPFKQKDAVKRSYENEKIWNSQQLKNSTHFYGDYLQKRDKGHSRVYHGHDHRIQHDYLYPETINHNSRKYDYTQSTVVNLYMQQDYRKHNVAKQCTRKSDMKGTNYASSEFVPYKCTRRSKSNCHKKNDCMMIKQKCEEQESRTTLLPSSQESCACNLFSAYQMHPNRCAHNPNCDCVNANCATKHCSNMLRARKGEYDKVFDKQSDLQYYDIFPYIAQQSASRSVLKDLHRTRSFLPDSNPWPPIRQPLKSLDRRKQLKRHYRQMDEYVNSNQPHLKSMRYTTLSNKKNLQNKRTLKRIKTTMKTEPITLTYKERSNSGKRITEKYLSFDELMHLRKLNAEDSGGRRYYDEKQILRESNTLAQTASETTTSPSTKVTPEYSFNTPYIRIKHCTRKLTCTWTAASLTDSAGSIIPGGGGNAVGGSRTPPGYVEGCTRTSTCTRDYMNRNKMATLPIETTSPEPEPGDDEDYCERRSLNKRSNVNSVQEISELKDKIIFVICQS</sequence>
<feature type="domain" description="SCP" evidence="4">
    <location>
        <begin position="56"/>
        <end position="220"/>
    </location>
</feature>
<evidence type="ECO:0000256" key="2">
    <source>
        <dbReference type="ARBA" id="ARBA00022525"/>
    </source>
</evidence>
<dbReference type="PRINTS" id="PR00838">
    <property type="entry name" value="V5ALLERGEN"/>
</dbReference>
<dbReference type="OrthoDB" id="43654at2759"/>